<dbReference type="GO" id="GO:0010468">
    <property type="term" value="P:regulation of gene expression"/>
    <property type="evidence" value="ECO:0007669"/>
    <property type="project" value="UniProtKB-ARBA"/>
</dbReference>
<dbReference type="InterPro" id="IPR011129">
    <property type="entry name" value="CSD"/>
</dbReference>
<dbReference type="eggNOG" id="COG1278">
    <property type="taxonomic scope" value="Bacteria"/>
</dbReference>
<dbReference type="GO" id="GO:0005737">
    <property type="term" value="C:cytoplasm"/>
    <property type="evidence" value="ECO:0007669"/>
    <property type="project" value="UniProtKB-SubCell"/>
</dbReference>
<evidence type="ECO:0000256" key="7">
    <source>
        <dbReference type="RuleBase" id="RU000408"/>
    </source>
</evidence>
<dbReference type="AlphaFoldDB" id="H3NPP4"/>
<comment type="subcellular location">
    <subcellularLocation>
        <location evidence="1 7">Cytoplasm</location>
    </subcellularLocation>
</comment>
<keyword evidence="6" id="KW-0804">Transcription</keyword>
<dbReference type="Pfam" id="PF00313">
    <property type="entry name" value="CSD"/>
    <property type="match status" value="1"/>
</dbReference>
<keyword evidence="10" id="KW-1185">Reference proteome</keyword>
<dbReference type="PROSITE" id="PS00352">
    <property type="entry name" value="CSD_1"/>
    <property type="match status" value="1"/>
</dbReference>
<dbReference type="InterPro" id="IPR002059">
    <property type="entry name" value="CSP_DNA-bd"/>
</dbReference>
<accession>H3NPP4</accession>
<dbReference type="PROSITE" id="PS51857">
    <property type="entry name" value="CSD_2"/>
    <property type="match status" value="1"/>
</dbReference>
<name>H3NPP4_9FIRM</name>
<dbReference type="OrthoDB" id="9805039at2"/>
<dbReference type="GO" id="GO:0003677">
    <property type="term" value="F:DNA binding"/>
    <property type="evidence" value="ECO:0007669"/>
    <property type="project" value="UniProtKB-KW"/>
</dbReference>
<dbReference type="RefSeq" id="WP_005398831.1">
    <property type="nucleotide sequence ID" value="NZ_JH601088.1"/>
</dbReference>
<dbReference type="STRING" id="883114.HMPREF9709_01316"/>
<dbReference type="PANTHER" id="PTHR46565">
    <property type="entry name" value="COLD SHOCK DOMAIN PROTEIN 2"/>
    <property type="match status" value="1"/>
</dbReference>
<feature type="domain" description="CSD" evidence="8">
    <location>
        <begin position="1"/>
        <end position="65"/>
    </location>
</feature>
<evidence type="ECO:0000256" key="6">
    <source>
        <dbReference type="ARBA" id="ARBA00023163"/>
    </source>
</evidence>
<dbReference type="SMART" id="SM00357">
    <property type="entry name" value="CSP"/>
    <property type="match status" value="1"/>
</dbReference>
<gene>
    <name evidence="9" type="ORF">HMPREF9709_01316</name>
</gene>
<sequence length="66" mass="7452">MNKGTVKWFNNEKGFGFITGEDNKDLFVHQSSIQAEGFRSLEEGESVSYDIERDQRGAKAVNVVKL</sequence>
<dbReference type="InterPro" id="IPR012156">
    <property type="entry name" value="Cold_shock_CspA"/>
</dbReference>
<dbReference type="GeneID" id="96999283"/>
<keyword evidence="2" id="KW-0963">Cytoplasm</keyword>
<keyword evidence="5" id="KW-0010">Activator</keyword>
<evidence type="ECO:0000256" key="5">
    <source>
        <dbReference type="ARBA" id="ARBA00023159"/>
    </source>
</evidence>
<dbReference type="GO" id="GO:0051252">
    <property type="term" value="P:regulation of RNA metabolic process"/>
    <property type="evidence" value="ECO:0007669"/>
    <property type="project" value="UniProtKB-ARBA"/>
</dbReference>
<comment type="caution">
    <text evidence="9">The sequence shown here is derived from an EMBL/GenBank/DDBJ whole genome shotgun (WGS) entry which is preliminary data.</text>
</comment>
<dbReference type="FunFam" id="2.40.50.140:FF:000006">
    <property type="entry name" value="Cold shock protein CspC"/>
    <property type="match status" value="1"/>
</dbReference>
<evidence type="ECO:0000256" key="1">
    <source>
        <dbReference type="ARBA" id="ARBA00004496"/>
    </source>
</evidence>
<evidence type="ECO:0000313" key="9">
    <source>
        <dbReference type="EMBL" id="EHR33272.1"/>
    </source>
</evidence>
<evidence type="ECO:0000259" key="8">
    <source>
        <dbReference type="PROSITE" id="PS51857"/>
    </source>
</evidence>
<evidence type="ECO:0000256" key="2">
    <source>
        <dbReference type="ARBA" id="ARBA00022490"/>
    </source>
</evidence>
<dbReference type="Proteomes" id="UP000004191">
    <property type="component" value="Unassembled WGS sequence"/>
</dbReference>
<dbReference type="Gene3D" id="2.40.50.140">
    <property type="entry name" value="Nucleic acid-binding proteins"/>
    <property type="match status" value="1"/>
</dbReference>
<dbReference type="InterPro" id="IPR012340">
    <property type="entry name" value="NA-bd_OB-fold"/>
</dbReference>
<keyword evidence="3" id="KW-0805">Transcription regulation</keyword>
<dbReference type="EMBL" id="AGEI01000024">
    <property type="protein sequence ID" value="EHR33272.1"/>
    <property type="molecule type" value="Genomic_DNA"/>
</dbReference>
<evidence type="ECO:0000256" key="4">
    <source>
        <dbReference type="ARBA" id="ARBA00023125"/>
    </source>
</evidence>
<dbReference type="PRINTS" id="PR00050">
    <property type="entry name" value="COLDSHOCK"/>
</dbReference>
<evidence type="ECO:0000313" key="10">
    <source>
        <dbReference type="Proteomes" id="UP000004191"/>
    </source>
</evidence>
<keyword evidence="4" id="KW-0238">DNA-binding</keyword>
<protein>
    <recommendedName>
        <fullName evidence="8">CSD domain-containing protein</fullName>
    </recommendedName>
</protein>
<reference evidence="9 10" key="1">
    <citation type="submission" date="2012-01" db="EMBL/GenBank/DDBJ databases">
        <title>The Genome Sequence of Helcococcus kunzii ATCC 51366.</title>
        <authorList>
            <consortium name="The Broad Institute Genome Sequencing Platform"/>
            <person name="Earl A."/>
            <person name="Ward D."/>
            <person name="Feldgarden M."/>
            <person name="Gevers D."/>
            <person name="Huys G."/>
            <person name="Young S.K."/>
            <person name="Zeng Q."/>
            <person name="Gargeya S."/>
            <person name="Fitzgerald M."/>
            <person name="Haas B."/>
            <person name="Abouelleil A."/>
            <person name="Alvarado L."/>
            <person name="Arachchi H.M."/>
            <person name="Berlin A."/>
            <person name="Chapman S.B."/>
            <person name="Gearin G."/>
            <person name="Goldberg J."/>
            <person name="Griggs A."/>
            <person name="Gujja S."/>
            <person name="Hansen M."/>
            <person name="Heiman D."/>
            <person name="Howarth C."/>
            <person name="Larimer J."/>
            <person name="Lui A."/>
            <person name="MacDonald P.J.P."/>
            <person name="McCowen C."/>
            <person name="Montmayeur A."/>
            <person name="Murphy C."/>
            <person name="Neiman D."/>
            <person name="Pearson M."/>
            <person name="Priest M."/>
            <person name="Roberts A."/>
            <person name="Saif S."/>
            <person name="Shea T."/>
            <person name="Sisk P."/>
            <person name="Stolte C."/>
            <person name="Sykes S."/>
            <person name="Wortman J."/>
            <person name="Nusbaum C."/>
            <person name="Birren B."/>
        </authorList>
    </citation>
    <scope>NUCLEOTIDE SEQUENCE [LARGE SCALE GENOMIC DNA]</scope>
    <source>
        <strain evidence="9 10">ATCC 51366</strain>
    </source>
</reference>
<dbReference type="HOGENOM" id="CLU_117621_6_3_9"/>
<dbReference type="PIRSF" id="PIRSF002599">
    <property type="entry name" value="Cold_shock_A"/>
    <property type="match status" value="1"/>
</dbReference>
<dbReference type="CDD" id="cd04458">
    <property type="entry name" value="CSP_CDS"/>
    <property type="match status" value="1"/>
</dbReference>
<dbReference type="PANTHER" id="PTHR46565:SF20">
    <property type="entry name" value="COLD SHOCK DOMAIN-CONTAINING PROTEIN 4"/>
    <property type="match status" value="1"/>
</dbReference>
<proteinExistence type="predicted"/>
<evidence type="ECO:0000256" key="3">
    <source>
        <dbReference type="ARBA" id="ARBA00023015"/>
    </source>
</evidence>
<dbReference type="InterPro" id="IPR019844">
    <property type="entry name" value="CSD_CS"/>
</dbReference>
<dbReference type="PATRIC" id="fig|883114.3.peg.1307"/>
<dbReference type="SUPFAM" id="SSF50249">
    <property type="entry name" value="Nucleic acid-binding proteins"/>
    <property type="match status" value="1"/>
</dbReference>
<organism evidence="9 10">
    <name type="scientific">Helcococcus kunzii ATCC 51366</name>
    <dbReference type="NCBI Taxonomy" id="883114"/>
    <lineage>
        <taxon>Bacteria</taxon>
        <taxon>Bacillati</taxon>
        <taxon>Bacillota</taxon>
        <taxon>Tissierellia</taxon>
        <taxon>Tissierellales</taxon>
        <taxon>Peptoniphilaceae</taxon>
        <taxon>Helcococcus</taxon>
    </lineage>
</organism>